<gene>
    <name evidence="2" type="ORF">E2C01_009033</name>
</gene>
<evidence type="ECO:0000313" key="2">
    <source>
        <dbReference type="EMBL" id="MPC16213.1"/>
    </source>
</evidence>
<sequence length="95" mass="10812">MQQTSLPKSVMRPFKPGNEVLLFLITPGNALHTLLFRSRRTSRRLPAVSVSVLRLLNFPTAIETCGSSFLGDMTPWRWSYPGRAVQRSHSSRKNR</sequence>
<accession>A0A5B7D5N8</accession>
<organism evidence="2 3">
    <name type="scientific">Portunus trituberculatus</name>
    <name type="common">Swimming crab</name>
    <name type="synonym">Neptunus trituberculatus</name>
    <dbReference type="NCBI Taxonomy" id="210409"/>
    <lineage>
        <taxon>Eukaryota</taxon>
        <taxon>Metazoa</taxon>
        <taxon>Ecdysozoa</taxon>
        <taxon>Arthropoda</taxon>
        <taxon>Crustacea</taxon>
        <taxon>Multicrustacea</taxon>
        <taxon>Malacostraca</taxon>
        <taxon>Eumalacostraca</taxon>
        <taxon>Eucarida</taxon>
        <taxon>Decapoda</taxon>
        <taxon>Pleocyemata</taxon>
        <taxon>Brachyura</taxon>
        <taxon>Eubrachyura</taxon>
        <taxon>Portunoidea</taxon>
        <taxon>Portunidae</taxon>
        <taxon>Portuninae</taxon>
        <taxon>Portunus</taxon>
    </lineage>
</organism>
<evidence type="ECO:0000256" key="1">
    <source>
        <dbReference type="SAM" id="Phobius"/>
    </source>
</evidence>
<keyword evidence="1" id="KW-1133">Transmembrane helix</keyword>
<proteinExistence type="predicted"/>
<reference evidence="2 3" key="1">
    <citation type="submission" date="2019-05" db="EMBL/GenBank/DDBJ databases">
        <title>Another draft genome of Portunus trituberculatus and its Hox gene families provides insights of decapod evolution.</title>
        <authorList>
            <person name="Jeong J.-H."/>
            <person name="Song I."/>
            <person name="Kim S."/>
            <person name="Choi T."/>
            <person name="Kim D."/>
            <person name="Ryu S."/>
            <person name="Kim W."/>
        </authorList>
    </citation>
    <scope>NUCLEOTIDE SEQUENCE [LARGE SCALE GENOMIC DNA]</scope>
    <source>
        <tissue evidence="2">Muscle</tissue>
    </source>
</reference>
<keyword evidence="1" id="KW-0812">Transmembrane</keyword>
<keyword evidence="3" id="KW-1185">Reference proteome</keyword>
<name>A0A5B7D5N8_PORTR</name>
<dbReference type="Proteomes" id="UP000324222">
    <property type="component" value="Unassembled WGS sequence"/>
</dbReference>
<protein>
    <submittedName>
        <fullName evidence="2">Uncharacterized protein</fullName>
    </submittedName>
</protein>
<comment type="caution">
    <text evidence="2">The sequence shown here is derived from an EMBL/GenBank/DDBJ whole genome shotgun (WGS) entry which is preliminary data.</text>
</comment>
<evidence type="ECO:0000313" key="3">
    <source>
        <dbReference type="Proteomes" id="UP000324222"/>
    </source>
</evidence>
<dbReference type="AlphaFoldDB" id="A0A5B7D5N8"/>
<keyword evidence="1" id="KW-0472">Membrane</keyword>
<feature type="transmembrane region" description="Helical" evidence="1">
    <location>
        <begin position="20"/>
        <end position="36"/>
    </location>
</feature>
<dbReference type="EMBL" id="VSRR010000486">
    <property type="protein sequence ID" value="MPC16213.1"/>
    <property type="molecule type" value="Genomic_DNA"/>
</dbReference>